<evidence type="ECO:0008006" key="3">
    <source>
        <dbReference type="Google" id="ProtNLM"/>
    </source>
</evidence>
<dbReference type="SUPFAM" id="SSF46689">
    <property type="entry name" value="Homeodomain-like"/>
    <property type="match status" value="1"/>
</dbReference>
<organism evidence="1 2">
    <name type="scientific">Candidatus Woesebacteria bacterium RIFCSPHIGHO2_01_FULL_39_28</name>
    <dbReference type="NCBI Taxonomy" id="1802496"/>
    <lineage>
        <taxon>Bacteria</taxon>
        <taxon>Candidatus Woeseibacteriota</taxon>
    </lineage>
</organism>
<dbReference type="InterPro" id="IPR007367">
    <property type="entry name" value="DUF433"/>
</dbReference>
<dbReference type="Pfam" id="PF04255">
    <property type="entry name" value="DUF433"/>
    <property type="match status" value="1"/>
</dbReference>
<reference evidence="1 2" key="1">
    <citation type="journal article" date="2016" name="Nat. Commun.">
        <title>Thousands of microbial genomes shed light on interconnected biogeochemical processes in an aquifer system.</title>
        <authorList>
            <person name="Anantharaman K."/>
            <person name="Brown C.T."/>
            <person name="Hug L.A."/>
            <person name="Sharon I."/>
            <person name="Castelle C.J."/>
            <person name="Probst A.J."/>
            <person name="Thomas B.C."/>
            <person name="Singh A."/>
            <person name="Wilkins M.J."/>
            <person name="Karaoz U."/>
            <person name="Brodie E.L."/>
            <person name="Williams K.H."/>
            <person name="Hubbard S.S."/>
            <person name="Banfield J.F."/>
        </authorList>
    </citation>
    <scope>NUCLEOTIDE SEQUENCE [LARGE SCALE GENOMIC DNA]</scope>
</reference>
<dbReference type="AlphaFoldDB" id="A0A1F7YF25"/>
<dbReference type="InterPro" id="IPR009057">
    <property type="entry name" value="Homeodomain-like_sf"/>
</dbReference>
<evidence type="ECO:0000313" key="1">
    <source>
        <dbReference type="EMBL" id="OGM25921.1"/>
    </source>
</evidence>
<accession>A0A1F7YF25</accession>
<gene>
    <name evidence="1" type="ORF">A2627_02235</name>
</gene>
<dbReference type="InterPro" id="IPR036388">
    <property type="entry name" value="WH-like_DNA-bd_sf"/>
</dbReference>
<dbReference type="Proteomes" id="UP000178851">
    <property type="component" value="Unassembled WGS sequence"/>
</dbReference>
<sequence length="76" mass="8508">MKFEDLFKFITVDPKVRFGKPVIKGTRVPVDLIVGKIAGGMTIDKVMEEYDLTKGQVFVALQYAAKIVSQEELVFA</sequence>
<name>A0A1F7YF25_9BACT</name>
<dbReference type="PANTHER" id="PTHR34849:SF3">
    <property type="entry name" value="SSR2962 PROTEIN"/>
    <property type="match status" value="1"/>
</dbReference>
<dbReference type="PANTHER" id="PTHR34849">
    <property type="entry name" value="SSL5025 PROTEIN"/>
    <property type="match status" value="1"/>
</dbReference>
<dbReference type="Gene3D" id="1.10.10.10">
    <property type="entry name" value="Winged helix-like DNA-binding domain superfamily/Winged helix DNA-binding domain"/>
    <property type="match status" value="1"/>
</dbReference>
<protein>
    <recommendedName>
        <fullName evidence="3">Antitoxin</fullName>
    </recommendedName>
</protein>
<comment type="caution">
    <text evidence="1">The sequence shown here is derived from an EMBL/GenBank/DDBJ whole genome shotgun (WGS) entry which is preliminary data.</text>
</comment>
<evidence type="ECO:0000313" key="2">
    <source>
        <dbReference type="Proteomes" id="UP000178851"/>
    </source>
</evidence>
<proteinExistence type="predicted"/>
<dbReference type="EMBL" id="MGGI01000018">
    <property type="protein sequence ID" value="OGM25921.1"/>
    <property type="molecule type" value="Genomic_DNA"/>
</dbReference>